<proteinExistence type="predicted"/>
<gene>
    <name evidence="1" type="ORF">D0T11_17755</name>
</gene>
<protein>
    <submittedName>
        <fullName evidence="1">Uncharacterized protein</fullName>
    </submittedName>
</protein>
<organism evidence="1 2">
    <name type="scientific">Hymenobacter rubripertinctus</name>
    <dbReference type="NCBI Taxonomy" id="2029981"/>
    <lineage>
        <taxon>Bacteria</taxon>
        <taxon>Pseudomonadati</taxon>
        <taxon>Bacteroidota</taxon>
        <taxon>Cytophagia</taxon>
        <taxon>Cytophagales</taxon>
        <taxon>Hymenobacteraceae</taxon>
        <taxon>Hymenobacter</taxon>
    </lineage>
</organism>
<dbReference type="Proteomes" id="UP000284250">
    <property type="component" value="Unassembled WGS sequence"/>
</dbReference>
<comment type="caution">
    <text evidence="1">The sequence shown here is derived from an EMBL/GenBank/DDBJ whole genome shotgun (WGS) entry which is preliminary data.</text>
</comment>
<dbReference type="AlphaFoldDB" id="A0A418QNX5"/>
<reference evidence="1 2" key="2">
    <citation type="submission" date="2019-01" db="EMBL/GenBank/DDBJ databases">
        <title>Hymenobacter humicola sp. nov., isolated from soils in Antarctica.</title>
        <authorList>
            <person name="Sedlacek I."/>
            <person name="Holochova P."/>
            <person name="Kralova S."/>
            <person name="Pantucek R."/>
            <person name="Stankova E."/>
            <person name="Vrbovska V."/>
            <person name="Kristofova L."/>
            <person name="Svec P."/>
            <person name="Busse H.-J."/>
        </authorList>
    </citation>
    <scope>NUCLEOTIDE SEQUENCE [LARGE SCALE GENOMIC DNA]</scope>
    <source>
        <strain evidence="1 2">CCM 8852</strain>
    </source>
</reference>
<reference evidence="1 2" key="1">
    <citation type="submission" date="2018-09" db="EMBL/GenBank/DDBJ databases">
        <authorList>
            <person name="Zeman M."/>
            <person name="Pardy F."/>
        </authorList>
    </citation>
    <scope>NUCLEOTIDE SEQUENCE [LARGE SCALE GENOMIC DNA]</scope>
    <source>
        <strain evidence="1 2">CCM 8852</strain>
    </source>
</reference>
<evidence type="ECO:0000313" key="1">
    <source>
        <dbReference type="EMBL" id="RIY06874.1"/>
    </source>
</evidence>
<keyword evidence="2" id="KW-1185">Reference proteome</keyword>
<evidence type="ECO:0000313" key="2">
    <source>
        <dbReference type="Proteomes" id="UP000284250"/>
    </source>
</evidence>
<accession>A0A418QNX5</accession>
<sequence length="78" mass="9193">MTLRYHRLTFYVSLPAYPYPTAMPAIEPPKLVIEFRGDQAKFQTKAYRARIERVLRVADELTDRAVVDRDRLKVRAQL</sequence>
<name>A0A418QNX5_9BACT</name>
<dbReference type="EMBL" id="QYCN01000035">
    <property type="protein sequence ID" value="RIY06874.1"/>
    <property type="molecule type" value="Genomic_DNA"/>
</dbReference>